<dbReference type="Proteomes" id="UP000281708">
    <property type="component" value="Unassembled WGS sequence"/>
</dbReference>
<dbReference type="OrthoDB" id="3574148at2"/>
<organism evidence="1 2">
    <name type="scientific">Nocardioides mangrovicus</name>
    <dbReference type="NCBI Taxonomy" id="2478913"/>
    <lineage>
        <taxon>Bacteria</taxon>
        <taxon>Bacillati</taxon>
        <taxon>Actinomycetota</taxon>
        <taxon>Actinomycetes</taxon>
        <taxon>Propionibacteriales</taxon>
        <taxon>Nocardioidaceae</taxon>
        <taxon>Nocardioides</taxon>
    </lineage>
</organism>
<gene>
    <name evidence="1" type="ORF">D9V37_14535</name>
</gene>
<evidence type="ECO:0008006" key="3">
    <source>
        <dbReference type="Google" id="ProtNLM"/>
    </source>
</evidence>
<dbReference type="AlphaFoldDB" id="A0A3L8P0Y1"/>
<reference evidence="1 2" key="1">
    <citation type="submission" date="2018-10" db="EMBL/GenBank/DDBJ databases">
        <title>Marmoricola sp. 4Q3S-7 whole genome shotgun sequence.</title>
        <authorList>
            <person name="Li F."/>
        </authorList>
    </citation>
    <scope>NUCLEOTIDE SEQUENCE [LARGE SCALE GENOMIC DNA]</scope>
    <source>
        <strain evidence="1 2">4Q3S-7</strain>
    </source>
</reference>
<sequence>MTWFEASNHSTAVVPATREDVWAVLVDPQLLPRLTPFLTRIDVDGDHWRWEMTRIPVLSTSFEPSFTEQMTFTDRERIEWKHDPPAGRRERAGVAGWYALADADGGTRLEIQLSVRADLPLPRVAKPAVTTAMKSVIAGMGKKFGDNLLHHLRGSR</sequence>
<dbReference type="SUPFAM" id="SSF55961">
    <property type="entry name" value="Bet v1-like"/>
    <property type="match status" value="1"/>
</dbReference>
<evidence type="ECO:0000313" key="1">
    <source>
        <dbReference type="EMBL" id="RLV48577.1"/>
    </source>
</evidence>
<protein>
    <recommendedName>
        <fullName evidence="3">SRPBCC family protein</fullName>
    </recommendedName>
</protein>
<proteinExistence type="predicted"/>
<dbReference type="InterPro" id="IPR023393">
    <property type="entry name" value="START-like_dom_sf"/>
</dbReference>
<dbReference type="Gene3D" id="3.30.530.20">
    <property type="match status" value="1"/>
</dbReference>
<accession>A0A3L8P0Y1</accession>
<dbReference type="Pfam" id="PF10604">
    <property type="entry name" value="Polyketide_cyc2"/>
    <property type="match status" value="1"/>
</dbReference>
<keyword evidence="2" id="KW-1185">Reference proteome</keyword>
<evidence type="ECO:0000313" key="2">
    <source>
        <dbReference type="Proteomes" id="UP000281708"/>
    </source>
</evidence>
<dbReference type="RefSeq" id="WP_121806899.1">
    <property type="nucleotide sequence ID" value="NZ_RDBE01000009.1"/>
</dbReference>
<comment type="caution">
    <text evidence="1">The sequence shown here is derived from an EMBL/GenBank/DDBJ whole genome shotgun (WGS) entry which is preliminary data.</text>
</comment>
<name>A0A3L8P0Y1_9ACTN</name>
<dbReference type="InterPro" id="IPR019587">
    <property type="entry name" value="Polyketide_cyclase/dehydratase"/>
</dbReference>
<dbReference type="EMBL" id="RDBE01000009">
    <property type="protein sequence ID" value="RLV48577.1"/>
    <property type="molecule type" value="Genomic_DNA"/>
</dbReference>